<evidence type="ECO:0000256" key="1">
    <source>
        <dbReference type="ARBA" id="ARBA00007812"/>
    </source>
</evidence>
<dbReference type="SUPFAM" id="SSF52518">
    <property type="entry name" value="Thiamin diphosphate-binding fold (THDP-binding)"/>
    <property type="match status" value="2"/>
</dbReference>
<dbReference type="InterPro" id="IPR029061">
    <property type="entry name" value="THDP-binding"/>
</dbReference>
<dbReference type="Pfam" id="PF00205">
    <property type="entry name" value="TPP_enzyme_M"/>
    <property type="match status" value="1"/>
</dbReference>
<evidence type="ECO:0000256" key="3">
    <source>
        <dbReference type="RuleBase" id="RU362132"/>
    </source>
</evidence>
<dbReference type="GO" id="GO:0009099">
    <property type="term" value="P:L-valine biosynthetic process"/>
    <property type="evidence" value="ECO:0007669"/>
    <property type="project" value="TreeGrafter"/>
</dbReference>
<evidence type="ECO:0000259" key="5">
    <source>
        <dbReference type="Pfam" id="PF02775"/>
    </source>
</evidence>
<keyword evidence="2 3" id="KW-0786">Thiamine pyrophosphate</keyword>
<dbReference type="CDD" id="cd00568">
    <property type="entry name" value="TPP_enzymes"/>
    <property type="match status" value="1"/>
</dbReference>
<dbReference type="Proteomes" id="UP000033699">
    <property type="component" value="Unassembled WGS sequence"/>
</dbReference>
<dbReference type="Pfam" id="PF02776">
    <property type="entry name" value="TPP_enzyme_N"/>
    <property type="match status" value="1"/>
</dbReference>
<protein>
    <submittedName>
        <fullName evidence="7">Acetolactate synthase</fullName>
    </submittedName>
</protein>
<dbReference type="Gene3D" id="3.40.50.970">
    <property type="match status" value="2"/>
</dbReference>
<dbReference type="InterPro" id="IPR011766">
    <property type="entry name" value="TPP_enzyme_TPP-bd"/>
</dbReference>
<dbReference type="AlphaFoldDB" id="A0A0F2TIV9"/>
<name>A0A0F2TIV9_STRR3</name>
<comment type="similarity">
    <text evidence="1 3">Belongs to the TPP enzyme family.</text>
</comment>
<dbReference type="GO" id="GO:0050660">
    <property type="term" value="F:flavin adenine dinucleotide binding"/>
    <property type="evidence" value="ECO:0007669"/>
    <property type="project" value="TreeGrafter"/>
</dbReference>
<dbReference type="InterPro" id="IPR029035">
    <property type="entry name" value="DHS-like_NAD/FAD-binding_dom"/>
</dbReference>
<evidence type="ECO:0000313" key="7">
    <source>
        <dbReference type="EMBL" id="KJS63188.1"/>
    </source>
</evidence>
<dbReference type="SUPFAM" id="SSF52467">
    <property type="entry name" value="DHS-like NAD/FAD-binding domain"/>
    <property type="match status" value="1"/>
</dbReference>
<organism evidence="7 8">
    <name type="scientific">Streptomyces rubellomurinus (strain ATCC 31215)</name>
    <dbReference type="NCBI Taxonomy" id="359131"/>
    <lineage>
        <taxon>Bacteria</taxon>
        <taxon>Bacillati</taxon>
        <taxon>Actinomycetota</taxon>
        <taxon>Actinomycetes</taxon>
        <taxon>Kitasatosporales</taxon>
        <taxon>Streptomycetaceae</taxon>
        <taxon>Streptomyces</taxon>
    </lineage>
</organism>
<feature type="domain" description="Thiamine pyrophosphate enzyme central" evidence="4">
    <location>
        <begin position="221"/>
        <end position="353"/>
    </location>
</feature>
<evidence type="ECO:0000259" key="6">
    <source>
        <dbReference type="Pfam" id="PF02776"/>
    </source>
</evidence>
<dbReference type="Gene3D" id="3.40.50.1220">
    <property type="entry name" value="TPP-binding domain"/>
    <property type="match status" value="1"/>
</dbReference>
<feature type="domain" description="Thiamine pyrophosphate enzyme TPP-binding" evidence="5">
    <location>
        <begin position="415"/>
        <end position="557"/>
    </location>
</feature>
<dbReference type="GO" id="GO:0000287">
    <property type="term" value="F:magnesium ion binding"/>
    <property type="evidence" value="ECO:0007669"/>
    <property type="project" value="InterPro"/>
</dbReference>
<evidence type="ECO:0000313" key="8">
    <source>
        <dbReference type="Proteomes" id="UP000033699"/>
    </source>
</evidence>
<dbReference type="InterPro" id="IPR045229">
    <property type="entry name" value="TPP_enz"/>
</dbReference>
<sequence>MERGTTMGTAAPAAAGAATLTVADALVTALRDWGVRYVFGVSGANIEHLHDAIHRLGRGRLASVLARREDGAGFMADGHARVHRTLGVCCSTSGGALVNLAVGLAESYAESVPVLALVGQPPRPLAGAGSFQDGSGIGRTVDAERLLSTVTKRTVTLTDPARLWEELAEAARTALSGRPGPVALLVPRDVFELTVPERPADWPDALAGLVPPPEVDPGELRALFDALRGARRPVALLGHGVRRSADREAVLEFVRAARIPVATTMSARAEFPNSDPLYLGVAGVVGHPSVHEVLRESDLVVAFGAGLNMMTRGPLGDLRGDRVAVVNIDPGEAVRAVAPGLVVRADAGATARGLLGLLRQEPFRSPELADYRRTRFRPRLAPGLDPEPAGGELRQSEAITALAEWLPTGGHLVLDAGNCASAAIHLSDVPAGASSTIALGAGGMGYSLGAAVGAQVGSPEGARTVVICGDGAFLMNGLEVHTAVDLRLPILYVIFNNAMHGMCVTRQQTFFDARIESVRYAPVDIGTVARGLGGPDRLWVADVDSREQLDKALADYTARAAEAPAGTGLPGVLELRLSREEVPPFTPFLPLDEPTEVVRAGVPAARAEAVLGRR</sequence>
<dbReference type="EMBL" id="JZKH01000005">
    <property type="protein sequence ID" value="KJS63188.1"/>
    <property type="molecule type" value="Genomic_DNA"/>
</dbReference>
<feature type="domain" description="Thiamine pyrophosphate enzyme N-terminal TPP-binding" evidence="6">
    <location>
        <begin position="21"/>
        <end position="132"/>
    </location>
</feature>
<dbReference type="PANTHER" id="PTHR18968">
    <property type="entry name" value="THIAMINE PYROPHOSPHATE ENZYMES"/>
    <property type="match status" value="1"/>
</dbReference>
<proteinExistence type="inferred from homology"/>
<dbReference type="GO" id="GO:0030976">
    <property type="term" value="F:thiamine pyrophosphate binding"/>
    <property type="evidence" value="ECO:0007669"/>
    <property type="project" value="InterPro"/>
</dbReference>
<dbReference type="GO" id="GO:0003984">
    <property type="term" value="F:acetolactate synthase activity"/>
    <property type="evidence" value="ECO:0007669"/>
    <property type="project" value="TreeGrafter"/>
</dbReference>
<dbReference type="PANTHER" id="PTHR18968:SF13">
    <property type="entry name" value="ACETOLACTATE SYNTHASE CATALYTIC SUBUNIT, MITOCHONDRIAL"/>
    <property type="match status" value="1"/>
</dbReference>
<comment type="caution">
    <text evidence="7">The sequence shown here is derived from an EMBL/GenBank/DDBJ whole genome shotgun (WGS) entry which is preliminary data.</text>
</comment>
<accession>A0A0F2TIV9</accession>
<reference evidence="7 8" key="1">
    <citation type="submission" date="2015-02" db="EMBL/GenBank/DDBJ databases">
        <authorList>
            <person name="Ju K.-S."/>
            <person name="Doroghazi J.R."/>
            <person name="Metcalf W."/>
        </authorList>
    </citation>
    <scope>NUCLEOTIDE SEQUENCE [LARGE SCALE GENOMIC DNA]</scope>
    <source>
        <strain evidence="7 8">ATCC 31215</strain>
    </source>
</reference>
<dbReference type="RefSeq" id="WP_045692663.1">
    <property type="nucleotide sequence ID" value="NZ_JZKH01000005.1"/>
</dbReference>
<dbReference type="InterPro" id="IPR012000">
    <property type="entry name" value="Thiamin_PyroP_enz_cen_dom"/>
</dbReference>
<gene>
    <name evidence="7" type="ORF">VM95_04360</name>
</gene>
<dbReference type="GO" id="GO:0005948">
    <property type="term" value="C:acetolactate synthase complex"/>
    <property type="evidence" value="ECO:0007669"/>
    <property type="project" value="TreeGrafter"/>
</dbReference>
<dbReference type="CDD" id="cd07035">
    <property type="entry name" value="TPP_PYR_POX_like"/>
    <property type="match status" value="1"/>
</dbReference>
<evidence type="ECO:0000259" key="4">
    <source>
        <dbReference type="Pfam" id="PF00205"/>
    </source>
</evidence>
<dbReference type="InterPro" id="IPR012001">
    <property type="entry name" value="Thiamin_PyroP_enz_TPP-bd_dom"/>
</dbReference>
<dbReference type="GO" id="GO:0009097">
    <property type="term" value="P:isoleucine biosynthetic process"/>
    <property type="evidence" value="ECO:0007669"/>
    <property type="project" value="TreeGrafter"/>
</dbReference>
<keyword evidence="8" id="KW-1185">Reference proteome</keyword>
<evidence type="ECO:0000256" key="2">
    <source>
        <dbReference type="ARBA" id="ARBA00023052"/>
    </source>
</evidence>
<dbReference type="PATRIC" id="fig|359131.3.peg.4842"/>
<dbReference type="Pfam" id="PF02775">
    <property type="entry name" value="TPP_enzyme_C"/>
    <property type="match status" value="1"/>
</dbReference>